<evidence type="ECO:0000313" key="2">
    <source>
        <dbReference type="EMBL" id="MBU7598045.1"/>
    </source>
</evidence>
<evidence type="ECO:0000313" key="3">
    <source>
        <dbReference type="Proteomes" id="UP000694501"/>
    </source>
</evidence>
<sequence>MKTNPDAIPEVKWRKSSYSGSDNAQCVEVADGDGSSVPVRDSKCSQGPILVFRALPWAAFVNGVKVGDFDG</sequence>
<dbReference type="RefSeq" id="WP_211043002.1">
    <property type="nucleotide sequence ID" value="NZ_JAELVF020000001.1"/>
</dbReference>
<reference evidence="2" key="1">
    <citation type="submission" date="2021-06" db="EMBL/GenBank/DDBJ databases">
        <title>Sequencing of actinobacteria type strains.</title>
        <authorList>
            <person name="Nguyen G.-S."/>
            <person name="Wentzel A."/>
        </authorList>
    </citation>
    <scope>NUCLEOTIDE SEQUENCE</scope>
    <source>
        <strain evidence="2">P38-E01</strain>
    </source>
</reference>
<feature type="domain" description="DUF397" evidence="1">
    <location>
        <begin position="12"/>
        <end position="65"/>
    </location>
</feature>
<organism evidence="2 3">
    <name type="scientific">Streptomyces tardus</name>
    <dbReference type="NCBI Taxonomy" id="2780544"/>
    <lineage>
        <taxon>Bacteria</taxon>
        <taxon>Bacillati</taxon>
        <taxon>Actinomycetota</taxon>
        <taxon>Actinomycetes</taxon>
        <taxon>Kitasatosporales</taxon>
        <taxon>Streptomycetaceae</taxon>
        <taxon>Streptomyces</taxon>
    </lineage>
</organism>
<gene>
    <name evidence="2" type="ORF">JGS22_010580</name>
</gene>
<dbReference type="AlphaFoldDB" id="A0A949JPU2"/>
<dbReference type="InterPro" id="IPR007278">
    <property type="entry name" value="DUF397"/>
</dbReference>
<evidence type="ECO:0000259" key="1">
    <source>
        <dbReference type="Pfam" id="PF04149"/>
    </source>
</evidence>
<name>A0A949JPU2_9ACTN</name>
<comment type="caution">
    <text evidence="2">The sequence shown here is derived from an EMBL/GenBank/DDBJ whole genome shotgun (WGS) entry which is preliminary data.</text>
</comment>
<dbReference type="Pfam" id="PF04149">
    <property type="entry name" value="DUF397"/>
    <property type="match status" value="1"/>
</dbReference>
<keyword evidence="3" id="KW-1185">Reference proteome</keyword>
<accession>A0A949JPU2</accession>
<proteinExistence type="predicted"/>
<protein>
    <submittedName>
        <fullName evidence="2">DUF397 domain-containing protein</fullName>
    </submittedName>
</protein>
<dbReference type="Proteomes" id="UP000694501">
    <property type="component" value="Unassembled WGS sequence"/>
</dbReference>
<dbReference type="EMBL" id="JAELVF020000001">
    <property type="protein sequence ID" value="MBU7598045.1"/>
    <property type="molecule type" value="Genomic_DNA"/>
</dbReference>